<accession>A0A3N2DG76</accession>
<evidence type="ECO:0000256" key="8">
    <source>
        <dbReference type="ARBA" id="ARBA00072274"/>
    </source>
</evidence>
<keyword evidence="5 10" id="KW-0346">Stress response</keyword>
<dbReference type="InterPro" id="IPR013805">
    <property type="entry name" value="GrpE_CC"/>
</dbReference>
<reference evidence="15 16" key="1">
    <citation type="submission" date="2018-11" db="EMBL/GenBank/DDBJ databases">
        <title>Genomic Encyclopedia of Type Strains, Phase IV (KMG-IV): sequencing the most valuable type-strain genomes for metagenomic binning, comparative biology and taxonomic classification.</title>
        <authorList>
            <person name="Goeker M."/>
        </authorList>
    </citation>
    <scope>NUCLEOTIDE SEQUENCE [LARGE SCALE GENOMIC DNA]</scope>
    <source>
        <strain evidence="15 16">DSM 100316</strain>
    </source>
</reference>
<dbReference type="NCBIfam" id="NF010748">
    <property type="entry name" value="PRK14150.1"/>
    <property type="match status" value="1"/>
</dbReference>
<comment type="subcellular location">
    <subcellularLocation>
        <location evidence="1 10">Cytoplasm</location>
    </subcellularLocation>
</comment>
<evidence type="ECO:0000256" key="7">
    <source>
        <dbReference type="ARBA" id="ARBA00053401"/>
    </source>
</evidence>
<evidence type="ECO:0000256" key="6">
    <source>
        <dbReference type="ARBA" id="ARBA00023186"/>
    </source>
</evidence>
<organism evidence="15 16">
    <name type="scientific">Sinobacterium caligoides</name>
    <dbReference type="NCBI Taxonomy" id="933926"/>
    <lineage>
        <taxon>Bacteria</taxon>
        <taxon>Pseudomonadati</taxon>
        <taxon>Pseudomonadota</taxon>
        <taxon>Gammaproteobacteria</taxon>
        <taxon>Cellvibrionales</taxon>
        <taxon>Spongiibacteraceae</taxon>
        <taxon>Sinobacterium</taxon>
    </lineage>
</organism>
<dbReference type="PRINTS" id="PR00773">
    <property type="entry name" value="GRPEPROTEIN"/>
</dbReference>
<keyword evidence="6 10" id="KW-0143">Chaperone</keyword>
<evidence type="ECO:0000256" key="5">
    <source>
        <dbReference type="ARBA" id="ARBA00023016"/>
    </source>
</evidence>
<comment type="similarity">
    <text evidence="2 10 12">Belongs to the GrpE family.</text>
</comment>
<feature type="compositionally biased region" description="Low complexity" evidence="14">
    <location>
        <begin position="17"/>
        <end position="27"/>
    </location>
</feature>
<dbReference type="InterPro" id="IPR000740">
    <property type="entry name" value="GrpE"/>
</dbReference>
<dbReference type="PROSITE" id="PS01071">
    <property type="entry name" value="GRPE"/>
    <property type="match status" value="1"/>
</dbReference>
<dbReference type="NCBIfam" id="NF010738">
    <property type="entry name" value="PRK14140.1"/>
    <property type="match status" value="1"/>
</dbReference>
<proteinExistence type="inferred from homology"/>
<comment type="function">
    <text evidence="7 10 11">Participates actively in the response to hyperosmotic and heat shock by preventing the aggregation of stress-denatured proteins, in association with DnaK and GrpE. It is the nucleotide exchange factor for DnaK and may function as a thermosensor. Unfolded proteins bind initially to DnaJ; upon interaction with the DnaJ-bound protein, DnaK hydrolyzes its bound ATP, resulting in the formation of a stable complex. GrpE releases ADP from DnaK; ATP binding to DnaK triggers the release of the substrate protein, thus completing the reaction cycle. Several rounds of ATP-dependent interactions between DnaJ, DnaK and GrpE are required for fully efficient folding.</text>
</comment>
<evidence type="ECO:0000256" key="10">
    <source>
        <dbReference type="HAMAP-Rule" id="MF_01151"/>
    </source>
</evidence>
<name>A0A3N2DG76_9GAMM</name>
<evidence type="ECO:0000256" key="14">
    <source>
        <dbReference type="SAM" id="MobiDB-lite"/>
    </source>
</evidence>
<dbReference type="HAMAP" id="MF_01151">
    <property type="entry name" value="GrpE"/>
    <property type="match status" value="1"/>
</dbReference>
<dbReference type="PANTHER" id="PTHR21237">
    <property type="entry name" value="GRPE PROTEIN"/>
    <property type="match status" value="1"/>
</dbReference>
<evidence type="ECO:0000256" key="3">
    <source>
        <dbReference type="ARBA" id="ARBA00011738"/>
    </source>
</evidence>
<dbReference type="InterPro" id="IPR009012">
    <property type="entry name" value="GrpE_head"/>
</dbReference>
<keyword evidence="16" id="KW-1185">Reference proteome</keyword>
<feature type="compositionally biased region" description="Basic and acidic residues" evidence="14">
    <location>
        <begin position="1"/>
        <end position="11"/>
    </location>
</feature>
<sequence>MSEQKQDKQAEEVVDVAAEQQAENTATEAVVEEIVEEIVEEVVEGEVEQQVDLAAQLEQAQQEIAELKDSSLRVQAEAQNIRRRSEGEVDKARKFALEKFAGELLPVMDNLERALEASAEEHVAAAMEGVELTRKNLEDVFKRFKIEGVNPAGEPFDPQAHQAMSMIENPDCEPNTVLHVVQKGYNLNGRLLRPAMVMVSKAADKGA</sequence>
<dbReference type="Proteomes" id="UP000275394">
    <property type="component" value="Unassembled WGS sequence"/>
</dbReference>
<dbReference type="GO" id="GO:0042803">
    <property type="term" value="F:protein homodimerization activity"/>
    <property type="evidence" value="ECO:0007669"/>
    <property type="project" value="InterPro"/>
</dbReference>
<dbReference type="PANTHER" id="PTHR21237:SF23">
    <property type="entry name" value="GRPE PROTEIN HOMOLOG, MITOCHONDRIAL"/>
    <property type="match status" value="1"/>
</dbReference>
<dbReference type="Pfam" id="PF01025">
    <property type="entry name" value="GrpE"/>
    <property type="match status" value="1"/>
</dbReference>
<gene>
    <name evidence="10" type="primary">grpE</name>
    <name evidence="15" type="ORF">EDC56_3390</name>
</gene>
<dbReference type="SUPFAM" id="SSF51064">
    <property type="entry name" value="Head domain of nucleotide exchange factor GrpE"/>
    <property type="match status" value="1"/>
</dbReference>
<dbReference type="NCBIfam" id="NF010737">
    <property type="entry name" value="PRK14139.1"/>
    <property type="match status" value="1"/>
</dbReference>
<dbReference type="GO" id="GO:0006457">
    <property type="term" value="P:protein folding"/>
    <property type="evidence" value="ECO:0007669"/>
    <property type="project" value="InterPro"/>
</dbReference>
<evidence type="ECO:0000256" key="11">
    <source>
        <dbReference type="RuleBase" id="RU000639"/>
    </source>
</evidence>
<evidence type="ECO:0000256" key="12">
    <source>
        <dbReference type="RuleBase" id="RU004478"/>
    </source>
</evidence>
<evidence type="ECO:0000313" key="16">
    <source>
        <dbReference type="Proteomes" id="UP000275394"/>
    </source>
</evidence>
<feature type="coiled-coil region" evidence="13">
    <location>
        <begin position="43"/>
        <end position="84"/>
    </location>
</feature>
<comment type="caution">
    <text evidence="15">The sequence shown here is derived from an EMBL/GenBank/DDBJ whole genome shotgun (WGS) entry which is preliminary data.</text>
</comment>
<evidence type="ECO:0000256" key="2">
    <source>
        <dbReference type="ARBA" id="ARBA00009054"/>
    </source>
</evidence>
<dbReference type="OrthoDB" id="9789811at2"/>
<feature type="region of interest" description="Disordered" evidence="14">
    <location>
        <begin position="1"/>
        <end position="27"/>
    </location>
</feature>
<evidence type="ECO:0000256" key="4">
    <source>
        <dbReference type="ARBA" id="ARBA00022490"/>
    </source>
</evidence>
<dbReference type="GO" id="GO:0000774">
    <property type="term" value="F:adenyl-nucleotide exchange factor activity"/>
    <property type="evidence" value="ECO:0007669"/>
    <property type="project" value="InterPro"/>
</dbReference>
<evidence type="ECO:0000256" key="1">
    <source>
        <dbReference type="ARBA" id="ARBA00004496"/>
    </source>
</evidence>
<dbReference type="EMBL" id="RKHR01000007">
    <property type="protein sequence ID" value="ROR98658.1"/>
    <property type="molecule type" value="Genomic_DNA"/>
</dbReference>
<dbReference type="Gene3D" id="2.30.22.10">
    <property type="entry name" value="Head domain of nucleotide exchange factor GrpE"/>
    <property type="match status" value="1"/>
</dbReference>
<dbReference type="RefSeq" id="WP_123713728.1">
    <property type="nucleotide sequence ID" value="NZ_RKHR01000007.1"/>
</dbReference>
<evidence type="ECO:0000256" key="9">
    <source>
        <dbReference type="ARBA" id="ARBA00076414"/>
    </source>
</evidence>
<dbReference type="CDD" id="cd00446">
    <property type="entry name" value="GrpE"/>
    <property type="match status" value="1"/>
</dbReference>
<keyword evidence="4 10" id="KW-0963">Cytoplasm</keyword>
<dbReference type="GO" id="GO:0051082">
    <property type="term" value="F:unfolded protein binding"/>
    <property type="evidence" value="ECO:0007669"/>
    <property type="project" value="TreeGrafter"/>
</dbReference>
<protein>
    <recommendedName>
        <fullName evidence="8 10">Protein GrpE</fullName>
    </recommendedName>
    <alternativeName>
        <fullName evidence="9 10">HSP-70 cofactor</fullName>
    </alternativeName>
</protein>
<dbReference type="AlphaFoldDB" id="A0A3N2DG76"/>
<keyword evidence="13" id="KW-0175">Coiled coil</keyword>
<dbReference type="SUPFAM" id="SSF58014">
    <property type="entry name" value="Coiled-coil domain of nucleotide exchange factor GrpE"/>
    <property type="match status" value="1"/>
</dbReference>
<dbReference type="Gene3D" id="3.90.20.20">
    <property type="match status" value="1"/>
</dbReference>
<comment type="subunit">
    <text evidence="3 10">Homodimer.</text>
</comment>
<evidence type="ECO:0000256" key="13">
    <source>
        <dbReference type="SAM" id="Coils"/>
    </source>
</evidence>
<evidence type="ECO:0000313" key="15">
    <source>
        <dbReference type="EMBL" id="ROR98658.1"/>
    </source>
</evidence>
<dbReference type="GO" id="GO:0005829">
    <property type="term" value="C:cytosol"/>
    <property type="evidence" value="ECO:0007669"/>
    <property type="project" value="TreeGrafter"/>
</dbReference>
<dbReference type="GO" id="GO:0051087">
    <property type="term" value="F:protein-folding chaperone binding"/>
    <property type="evidence" value="ECO:0007669"/>
    <property type="project" value="InterPro"/>
</dbReference>
<dbReference type="FunFam" id="2.30.22.10:FF:000001">
    <property type="entry name" value="Protein GrpE"/>
    <property type="match status" value="1"/>
</dbReference>